<dbReference type="Gene3D" id="1.10.1740.10">
    <property type="match status" value="1"/>
</dbReference>
<dbReference type="GO" id="GO:0006352">
    <property type="term" value="P:DNA-templated transcription initiation"/>
    <property type="evidence" value="ECO:0007669"/>
    <property type="project" value="InterPro"/>
</dbReference>
<dbReference type="Proteomes" id="UP000254701">
    <property type="component" value="Unassembled WGS sequence"/>
</dbReference>
<dbReference type="Pfam" id="PF08281">
    <property type="entry name" value="Sigma70_r4_2"/>
    <property type="match status" value="1"/>
</dbReference>
<dbReference type="RefSeq" id="WP_115731129.1">
    <property type="nucleotide sequence ID" value="NZ_BAAAVY010000019.1"/>
</dbReference>
<accession>A0A380WIN9</accession>
<feature type="domain" description="RNA polymerase sigma factor 70 region 4 type 2" evidence="6">
    <location>
        <begin position="126"/>
        <end position="176"/>
    </location>
</feature>
<dbReference type="OrthoDB" id="9803470at2"/>
<sequence>MSAVERSDQFCDGLMLRVASGDREALGDLFASEAGRLIAIARRILRRKDLAEEAVQEGFIAAWKHAPRFDPARGSARAWLTTIVRNRALNMLRDGQRLHLTGDDMARHGESDSSADAAFEALDEADALKHCLRQLDEPRRRSILLAYVLGYTHGEIAAKLNAPLGTVKAWIRRGVIALQECLS</sequence>
<evidence type="ECO:0000256" key="1">
    <source>
        <dbReference type="ARBA" id="ARBA00010641"/>
    </source>
</evidence>
<gene>
    <name evidence="7" type="primary">sigK_1</name>
    <name evidence="7" type="ORF">NCTC10684_02090</name>
</gene>
<dbReference type="PANTHER" id="PTHR43133:SF62">
    <property type="entry name" value="RNA POLYMERASE SIGMA FACTOR SIGZ"/>
    <property type="match status" value="1"/>
</dbReference>
<evidence type="ECO:0000259" key="6">
    <source>
        <dbReference type="Pfam" id="PF08281"/>
    </source>
</evidence>
<keyword evidence="4" id="KW-0804">Transcription</keyword>
<dbReference type="PANTHER" id="PTHR43133">
    <property type="entry name" value="RNA POLYMERASE ECF-TYPE SIGMA FACTO"/>
    <property type="match status" value="1"/>
</dbReference>
<comment type="similarity">
    <text evidence="1">Belongs to the sigma-70 factor family. ECF subfamily.</text>
</comment>
<reference evidence="7 8" key="1">
    <citation type="submission" date="2018-06" db="EMBL/GenBank/DDBJ databases">
        <authorList>
            <consortium name="Pathogen Informatics"/>
            <person name="Doyle S."/>
        </authorList>
    </citation>
    <scope>NUCLEOTIDE SEQUENCE [LARGE SCALE GENOMIC DNA]</scope>
    <source>
        <strain evidence="7 8">NCTC10684</strain>
    </source>
</reference>
<evidence type="ECO:0000313" key="7">
    <source>
        <dbReference type="EMBL" id="SUU88859.1"/>
    </source>
</evidence>
<dbReference type="InterPro" id="IPR013249">
    <property type="entry name" value="RNA_pol_sigma70_r4_t2"/>
</dbReference>
<proteinExistence type="inferred from homology"/>
<evidence type="ECO:0000256" key="4">
    <source>
        <dbReference type="ARBA" id="ARBA00023163"/>
    </source>
</evidence>
<dbReference type="InterPro" id="IPR036388">
    <property type="entry name" value="WH-like_DNA-bd_sf"/>
</dbReference>
<dbReference type="InterPro" id="IPR007627">
    <property type="entry name" value="RNA_pol_sigma70_r2"/>
</dbReference>
<dbReference type="GO" id="GO:0016987">
    <property type="term" value="F:sigma factor activity"/>
    <property type="evidence" value="ECO:0007669"/>
    <property type="project" value="UniProtKB-KW"/>
</dbReference>
<dbReference type="SUPFAM" id="SSF88659">
    <property type="entry name" value="Sigma3 and sigma4 domains of RNA polymerase sigma factors"/>
    <property type="match status" value="1"/>
</dbReference>
<dbReference type="GO" id="GO:0003677">
    <property type="term" value="F:DNA binding"/>
    <property type="evidence" value="ECO:0007669"/>
    <property type="project" value="InterPro"/>
</dbReference>
<dbReference type="InterPro" id="IPR014284">
    <property type="entry name" value="RNA_pol_sigma-70_dom"/>
</dbReference>
<dbReference type="Gene3D" id="1.10.10.10">
    <property type="entry name" value="Winged helix-like DNA-binding domain superfamily/Winged helix DNA-binding domain"/>
    <property type="match status" value="1"/>
</dbReference>
<dbReference type="InterPro" id="IPR013324">
    <property type="entry name" value="RNA_pol_sigma_r3/r4-like"/>
</dbReference>
<organism evidence="7 8">
    <name type="scientific">Aminobacter aminovorans</name>
    <name type="common">Chelatobacter heintzii</name>
    <dbReference type="NCBI Taxonomy" id="83263"/>
    <lineage>
        <taxon>Bacteria</taxon>
        <taxon>Pseudomonadati</taxon>
        <taxon>Pseudomonadota</taxon>
        <taxon>Alphaproteobacteria</taxon>
        <taxon>Hyphomicrobiales</taxon>
        <taxon>Phyllobacteriaceae</taxon>
        <taxon>Aminobacter</taxon>
    </lineage>
</organism>
<protein>
    <submittedName>
        <fullName evidence="7">Sigma-K factor</fullName>
    </submittedName>
</protein>
<evidence type="ECO:0000313" key="8">
    <source>
        <dbReference type="Proteomes" id="UP000254701"/>
    </source>
</evidence>
<name>A0A380WIN9_AMIAI</name>
<keyword evidence="2" id="KW-0805">Transcription regulation</keyword>
<dbReference type="InterPro" id="IPR013325">
    <property type="entry name" value="RNA_pol_sigma_r2"/>
</dbReference>
<evidence type="ECO:0000256" key="2">
    <source>
        <dbReference type="ARBA" id="ARBA00023015"/>
    </source>
</evidence>
<dbReference type="SUPFAM" id="SSF88946">
    <property type="entry name" value="Sigma2 domain of RNA polymerase sigma factors"/>
    <property type="match status" value="1"/>
</dbReference>
<dbReference type="Pfam" id="PF04542">
    <property type="entry name" value="Sigma70_r2"/>
    <property type="match status" value="1"/>
</dbReference>
<keyword evidence="3" id="KW-0731">Sigma factor</keyword>
<dbReference type="EMBL" id="UFSM01000001">
    <property type="protein sequence ID" value="SUU88859.1"/>
    <property type="molecule type" value="Genomic_DNA"/>
</dbReference>
<evidence type="ECO:0000256" key="3">
    <source>
        <dbReference type="ARBA" id="ARBA00023082"/>
    </source>
</evidence>
<dbReference type="InterPro" id="IPR039425">
    <property type="entry name" value="RNA_pol_sigma-70-like"/>
</dbReference>
<evidence type="ECO:0000259" key="5">
    <source>
        <dbReference type="Pfam" id="PF04542"/>
    </source>
</evidence>
<dbReference type="AlphaFoldDB" id="A0A380WIN9"/>
<feature type="domain" description="RNA polymerase sigma-70 region 2" evidence="5">
    <location>
        <begin position="29"/>
        <end position="97"/>
    </location>
</feature>
<dbReference type="NCBIfam" id="TIGR02937">
    <property type="entry name" value="sigma70-ECF"/>
    <property type="match status" value="1"/>
</dbReference>